<dbReference type="RefSeq" id="WP_213356026.1">
    <property type="nucleotide sequence ID" value="NZ_JAHBGB010000044.1"/>
</dbReference>
<evidence type="ECO:0000313" key="3">
    <source>
        <dbReference type="EMBL" id="MFD2142998.1"/>
    </source>
</evidence>
<feature type="region of interest" description="Disordered" evidence="1">
    <location>
        <begin position="130"/>
        <end position="195"/>
    </location>
</feature>
<keyword evidence="2" id="KW-0472">Membrane</keyword>
<feature type="transmembrane region" description="Helical" evidence="2">
    <location>
        <begin position="86"/>
        <end position="110"/>
    </location>
</feature>
<reference evidence="4" key="1">
    <citation type="journal article" date="2019" name="Int. J. Syst. Evol. Microbiol.">
        <title>The Global Catalogue of Microorganisms (GCM) 10K type strain sequencing project: providing services to taxonomists for standard genome sequencing and annotation.</title>
        <authorList>
            <consortium name="The Broad Institute Genomics Platform"/>
            <consortium name="The Broad Institute Genome Sequencing Center for Infectious Disease"/>
            <person name="Wu L."/>
            <person name="Ma J."/>
        </authorList>
    </citation>
    <scope>NUCLEOTIDE SEQUENCE [LARGE SCALE GENOMIC DNA]</scope>
    <source>
        <strain evidence="4">CCM 7435</strain>
    </source>
</reference>
<feature type="region of interest" description="Disordered" evidence="1">
    <location>
        <begin position="1"/>
        <end position="48"/>
    </location>
</feature>
<comment type="caution">
    <text evidence="3">The sequence shown here is derived from an EMBL/GenBank/DDBJ whole genome shotgun (WGS) entry which is preliminary data.</text>
</comment>
<evidence type="ECO:0000256" key="2">
    <source>
        <dbReference type="SAM" id="Phobius"/>
    </source>
</evidence>
<dbReference type="EMBL" id="JBHUHD010000001">
    <property type="protein sequence ID" value="MFD2142998.1"/>
    <property type="molecule type" value="Genomic_DNA"/>
</dbReference>
<evidence type="ECO:0000256" key="1">
    <source>
        <dbReference type="SAM" id="MobiDB-lite"/>
    </source>
</evidence>
<feature type="compositionally biased region" description="Pro residues" evidence="1">
    <location>
        <begin position="24"/>
        <end position="37"/>
    </location>
</feature>
<proteinExistence type="predicted"/>
<evidence type="ECO:0000313" key="4">
    <source>
        <dbReference type="Proteomes" id="UP001597299"/>
    </source>
</evidence>
<keyword evidence="4" id="KW-1185">Reference proteome</keyword>
<dbReference type="Proteomes" id="UP001597299">
    <property type="component" value="Unassembled WGS sequence"/>
</dbReference>
<accession>A0ABW4Z442</accession>
<evidence type="ECO:0008006" key="5">
    <source>
        <dbReference type="Google" id="ProtNLM"/>
    </source>
</evidence>
<sequence>MTDKREPSFENGTTPPEAGSPAATQPPPAPAPRPAPAPAKTGRTPPEDPVAFQRWIEIEKLKIELKRLELESQHLHHAAAEPPSNMLAYVTLALVAAVAGLLIYMLTMLVPLREEVGRLRTAQIESPADLAAATPAAPSGTAPVPASPPPEPSAAQSPSPQAAAPQATDPALQPPASDTPAPAPSDSAATEPAPPPAVTYTVRIFATASADKAKLERFANVAKAAGFNVDVSSTEVFQPLRNALSYHPSVADAAGRLAKALQAKYPGINLDSKPSPSITDIAKNVLILNVMDDAVN</sequence>
<organism evidence="3 4">
    <name type="scientific">Ancylobacter oerskovii</name>
    <dbReference type="NCBI Taxonomy" id="459519"/>
    <lineage>
        <taxon>Bacteria</taxon>
        <taxon>Pseudomonadati</taxon>
        <taxon>Pseudomonadota</taxon>
        <taxon>Alphaproteobacteria</taxon>
        <taxon>Hyphomicrobiales</taxon>
        <taxon>Xanthobacteraceae</taxon>
        <taxon>Ancylobacter</taxon>
    </lineage>
</organism>
<feature type="compositionally biased region" description="Low complexity" evidence="1">
    <location>
        <begin position="130"/>
        <end position="144"/>
    </location>
</feature>
<keyword evidence="2" id="KW-1133">Transmembrane helix</keyword>
<keyword evidence="2" id="KW-0812">Transmembrane</keyword>
<feature type="compositionally biased region" description="Low complexity" evidence="1">
    <location>
        <begin position="153"/>
        <end position="191"/>
    </location>
</feature>
<name>A0ABW4Z442_9HYPH</name>
<gene>
    <name evidence="3" type="ORF">ACFSNC_21530</name>
</gene>
<protein>
    <recommendedName>
        <fullName evidence="5">LytR/CpsA/Psr regulator C-terminal domain-containing protein</fullName>
    </recommendedName>
</protein>